<dbReference type="InterPro" id="IPR011701">
    <property type="entry name" value="MFS"/>
</dbReference>
<feature type="transmembrane region" description="Helical" evidence="4">
    <location>
        <begin position="343"/>
        <end position="365"/>
    </location>
</feature>
<dbReference type="PANTHER" id="PTHR23527">
    <property type="entry name" value="BLL3282 PROTEIN"/>
    <property type="match status" value="1"/>
</dbReference>
<evidence type="ECO:0000313" key="7">
    <source>
        <dbReference type="Proteomes" id="UP000562254"/>
    </source>
</evidence>
<evidence type="ECO:0000259" key="5">
    <source>
        <dbReference type="PROSITE" id="PS50850"/>
    </source>
</evidence>
<feature type="transmembrane region" description="Helical" evidence="4">
    <location>
        <begin position="161"/>
        <end position="179"/>
    </location>
</feature>
<accession>A0A840XYH3</accession>
<proteinExistence type="predicted"/>
<feature type="domain" description="Major facilitator superfamily (MFS) profile" evidence="5">
    <location>
        <begin position="9"/>
        <end position="401"/>
    </location>
</feature>
<feature type="transmembrane region" description="Helical" evidence="4">
    <location>
        <begin position="255"/>
        <end position="276"/>
    </location>
</feature>
<dbReference type="GO" id="GO:0022857">
    <property type="term" value="F:transmembrane transporter activity"/>
    <property type="evidence" value="ECO:0007669"/>
    <property type="project" value="InterPro"/>
</dbReference>
<gene>
    <name evidence="6" type="ORF">FHS88_000967</name>
</gene>
<dbReference type="InterPro" id="IPR052952">
    <property type="entry name" value="MFS-Transporter"/>
</dbReference>
<dbReference type="PANTHER" id="PTHR23527:SF1">
    <property type="entry name" value="BLL3282 PROTEIN"/>
    <property type="match status" value="1"/>
</dbReference>
<keyword evidence="1 4" id="KW-0812">Transmembrane</keyword>
<sequence length="402" mass="39961">MTSSPSVWTVMLALLGVHLAGMGVFLAVPVLAPAIAAEAGIPAALAGVHTALVYGGALVSGPLAGAFIRRLGGMRVLQLGLVFCGVALALSVVAHPLALAVSALACGLGHGPVTPAGSHLLAQRAPANRRSLIFSLKQCGVPAGAMLIAAVTPLIAEAYGWRAGILAVAAFLVASALALQPLRAALDADRDRSASLARLRAVWASALGSLAILRHLPVLRRLTIMSALYGISQFCFSSFFVVFQVEALGVPLTEAGFRLALAQAAGVVGRIVWGLVADRVGAAPVLAGLGVAAAASGAALLLAGPGWPGFLLTLAGIGMGATAIGWNGVFLAETARLAPAGQVGATTAAAGFVFGACMLVGPPLFSAMVQASGGYSLGFAFCVATALIGAFLARAAGGVAKP</sequence>
<feature type="transmembrane region" description="Helical" evidence="4">
    <location>
        <begin position="76"/>
        <end position="94"/>
    </location>
</feature>
<evidence type="ECO:0000256" key="3">
    <source>
        <dbReference type="ARBA" id="ARBA00023136"/>
    </source>
</evidence>
<feature type="transmembrane region" description="Helical" evidence="4">
    <location>
        <begin position="310"/>
        <end position="331"/>
    </location>
</feature>
<keyword evidence="2 4" id="KW-1133">Transmembrane helix</keyword>
<evidence type="ECO:0000256" key="2">
    <source>
        <dbReference type="ARBA" id="ARBA00022989"/>
    </source>
</evidence>
<feature type="transmembrane region" description="Helical" evidence="4">
    <location>
        <begin position="12"/>
        <end position="35"/>
    </location>
</feature>
<feature type="transmembrane region" description="Helical" evidence="4">
    <location>
        <begin position="377"/>
        <end position="396"/>
    </location>
</feature>
<dbReference type="InterPro" id="IPR036259">
    <property type="entry name" value="MFS_trans_sf"/>
</dbReference>
<protein>
    <submittedName>
        <fullName evidence="6">MFS family permease</fullName>
    </submittedName>
</protein>
<evidence type="ECO:0000256" key="1">
    <source>
        <dbReference type="ARBA" id="ARBA00022692"/>
    </source>
</evidence>
<feature type="transmembrane region" description="Helical" evidence="4">
    <location>
        <begin position="222"/>
        <end position="243"/>
    </location>
</feature>
<keyword evidence="3 4" id="KW-0472">Membrane</keyword>
<keyword evidence="7" id="KW-1185">Reference proteome</keyword>
<dbReference type="PROSITE" id="PS50850">
    <property type="entry name" value="MFS"/>
    <property type="match status" value="1"/>
</dbReference>
<feature type="transmembrane region" description="Helical" evidence="4">
    <location>
        <begin position="282"/>
        <end position="303"/>
    </location>
</feature>
<name>A0A840XYH3_9PROT</name>
<dbReference type="InterPro" id="IPR020846">
    <property type="entry name" value="MFS_dom"/>
</dbReference>
<dbReference type="Proteomes" id="UP000562254">
    <property type="component" value="Unassembled WGS sequence"/>
</dbReference>
<dbReference type="RefSeq" id="WP_184481857.1">
    <property type="nucleotide sequence ID" value="NZ_JAAEDJ010000132.1"/>
</dbReference>
<evidence type="ECO:0000256" key="4">
    <source>
        <dbReference type="SAM" id="Phobius"/>
    </source>
</evidence>
<feature type="transmembrane region" description="Helical" evidence="4">
    <location>
        <begin position="41"/>
        <end position="64"/>
    </location>
</feature>
<dbReference type="Gene3D" id="1.20.1250.20">
    <property type="entry name" value="MFS general substrate transporter like domains"/>
    <property type="match status" value="2"/>
</dbReference>
<comment type="caution">
    <text evidence="6">The sequence shown here is derived from an EMBL/GenBank/DDBJ whole genome shotgun (WGS) entry which is preliminary data.</text>
</comment>
<dbReference type="SUPFAM" id="SSF103473">
    <property type="entry name" value="MFS general substrate transporter"/>
    <property type="match status" value="1"/>
</dbReference>
<organism evidence="6 7">
    <name type="scientific">Neoroseomonas alkaliterrae</name>
    <dbReference type="NCBI Taxonomy" id="1452450"/>
    <lineage>
        <taxon>Bacteria</taxon>
        <taxon>Pseudomonadati</taxon>
        <taxon>Pseudomonadota</taxon>
        <taxon>Alphaproteobacteria</taxon>
        <taxon>Acetobacterales</taxon>
        <taxon>Acetobacteraceae</taxon>
        <taxon>Neoroseomonas</taxon>
    </lineage>
</organism>
<dbReference type="Pfam" id="PF07690">
    <property type="entry name" value="MFS_1"/>
    <property type="match status" value="1"/>
</dbReference>
<dbReference type="AlphaFoldDB" id="A0A840XYH3"/>
<evidence type="ECO:0000313" key="6">
    <source>
        <dbReference type="EMBL" id="MBB5688851.1"/>
    </source>
</evidence>
<reference evidence="6 7" key="1">
    <citation type="submission" date="2020-08" db="EMBL/GenBank/DDBJ databases">
        <title>Genomic Encyclopedia of Type Strains, Phase IV (KMG-IV): sequencing the most valuable type-strain genomes for metagenomic binning, comparative biology and taxonomic classification.</title>
        <authorList>
            <person name="Goeker M."/>
        </authorList>
    </citation>
    <scope>NUCLEOTIDE SEQUENCE [LARGE SCALE GENOMIC DNA]</scope>
    <source>
        <strain evidence="6 7">DSM 25895</strain>
    </source>
</reference>
<dbReference type="EMBL" id="JACIJE010000002">
    <property type="protein sequence ID" value="MBB5688851.1"/>
    <property type="molecule type" value="Genomic_DNA"/>
</dbReference>